<feature type="region of interest" description="Disordered" evidence="1">
    <location>
        <begin position="106"/>
        <end position="130"/>
    </location>
</feature>
<dbReference type="Proteomes" id="UP000430146">
    <property type="component" value="Unassembled WGS sequence"/>
</dbReference>
<dbReference type="RefSeq" id="WP_425294948.1">
    <property type="nucleotide sequence ID" value="NZ_CACSIP010000011.1"/>
</dbReference>
<organism evidence="2 3">
    <name type="scientific">Mycolicibacterium vanbaalenii</name>
    <name type="common">Mycobacterium vanbaalenii</name>
    <dbReference type="NCBI Taxonomy" id="110539"/>
    <lineage>
        <taxon>Bacteria</taxon>
        <taxon>Bacillati</taxon>
        <taxon>Actinomycetota</taxon>
        <taxon>Actinomycetes</taxon>
        <taxon>Mycobacteriales</taxon>
        <taxon>Mycobacteriaceae</taxon>
        <taxon>Mycolicibacterium</taxon>
    </lineage>
</organism>
<dbReference type="AlphaFoldDB" id="A0A5S9PQ41"/>
<evidence type="ECO:0000313" key="3">
    <source>
        <dbReference type="Proteomes" id="UP000430146"/>
    </source>
</evidence>
<sequence length="213" mass="21768">MSFSAPGTLDTMHAMRFAALGALMTTLICSCAPGSVVVNTDDGAPTASSAPPPAATTTRPSNAHLVNAFDYASEVDGSTGYYFTSPSGRWECAVLPRTRAGCQSAQAPTSALPISGAPDEVPGPDGDPAAPNILVVDRTDDPQFSAVSAPQFGLDPGPAVVLPFNRILAVAGFRCNVQESSGISCLSELSGKGFTFSADGYTMTYTDVPADAP</sequence>
<accession>A0A5S9PQ41</accession>
<dbReference type="EMBL" id="CACSIP010000011">
    <property type="protein sequence ID" value="CAA0106663.1"/>
    <property type="molecule type" value="Genomic_DNA"/>
</dbReference>
<proteinExistence type="predicted"/>
<name>A0A5S9PQ41_MYCVN</name>
<keyword evidence="3" id="KW-1185">Reference proteome</keyword>
<evidence type="ECO:0000313" key="2">
    <source>
        <dbReference type="EMBL" id="CAA0106663.1"/>
    </source>
</evidence>
<evidence type="ECO:0000256" key="1">
    <source>
        <dbReference type="SAM" id="MobiDB-lite"/>
    </source>
</evidence>
<protein>
    <submittedName>
        <fullName evidence="2">Uncharacterized protein</fullName>
    </submittedName>
</protein>
<reference evidence="2 3" key="1">
    <citation type="submission" date="2019-11" db="EMBL/GenBank/DDBJ databases">
        <authorList>
            <person name="Holert J."/>
        </authorList>
    </citation>
    <scope>NUCLEOTIDE SEQUENCE [LARGE SCALE GENOMIC DNA]</scope>
    <source>
        <strain evidence="2">BC8_1</strain>
    </source>
</reference>
<gene>
    <name evidence="2" type="ORF">AELLOGFF_03628</name>
</gene>